<dbReference type="GO" id="GO:0005739">
    <property type="term" value="C:mitochondrion"/>
    <property type="evidence" value="ECO:0007669"/>
    <property type="project" value="UniProtKB-SubCell"/>
</dbReference>
<dbReference type="InterPro" id="IPR002110">
    <property type="entry name" value="Ankyrin_rpt"/>
</dbReference>
<dbReference type="Gene3D" id="1.10.1200.10">
    <property type="entry name" value="ACP-like"/>
    <property type="match status" value="1"/>
</dbReference>
<evidence type="ECO:0000256" key="1">
    <source>
        <dbReference type="ARBA" id="ARBA00004173"/>
    </source>
</evidence>
<comment type="subcellular location">
    <subcellularLocation>
        <location evidence="1">Mitochondrion</location>
    </subcellularLocation>
</comment>
<keyword evidence="8" id="KW-0276">Fatty acid metabolism</keyword>
<dbReference type="SUPFAM" id="SSF48403">
    <property type="entry name" value="Ankyrin repeat"/>
    <property type="match status" value="1"/>
</dbReference>
<dbReference type="AlphaFoldDB" id="A0A1I8IS19"/>
<dbReference type="HAMAP" id="MF_01217">
    <property type="entry name" value="Acyl_carrier"/>
    <property type="match status" value="1"/>
</dbReference>
<dbReference type="WBParaSite" id="maker-uti_cns_0016200-snap-gene-0.2-mRNA-1">
    <property type="protein sequence ID" value="maker-uti_cns_0016200-snap-gene-0.2-mRNA-1"/>
    <property type="gene ID" value="maker-uti_cns_0016200-snap-gene-0.2"/>
</dbReference>
<dbReference type="PROSITE" id="PS50088">
    <property type="entry name" value="ANK_REPEAT"/>
    <property type="match status" value="2"/>
</dbReference>
<dbReference type="InterPro" id="IPR009081">
    <property type="entry name" value="PP-bd_ACP"/>
</dbReference>
<keyword evidence="13 15" id="KW-0275">Fatty acid biosynthesis</keyword>
<evidence type="ECO:0000256" key="12">
    <source>
        <dbReference type="ARBA" id="ARBA00023128"/>
    </source>
</evidence>
<evidence type="ECO:0000259" key="16">
    <source>
        <dbReference type="PROSITE" id="PS50075"/>
    </source>
</evidence>
<name>A0A1I8IS19_9PLAT</name>
<evidence type="ECO:0000256" key="10">
    <source>
        <dbReference type="ARBA" id="ARBA00022982"/>
    </source>
</evidence>
<evidence type="ECO:0000256" key="2">
    <source>
        <dbReference type="ARBA" id="ARBA00005194"/>
    </source>
</evidence>
<dbReference type="InterPro" id="IPR036736">
    <property type="entry name" value="ACP-like_sf"/>
</dbReference>
<dbReference type="SUPFAM" id="SSF47336">
    <property type="entry name" value="ACP-like"/>
    <property type="match status" value="1"/>
</dbReference>
<keyword evidence="10" id="KW-0249">Electron transport</keyword>
<dbReference type="InterPro" id="IPR003231">
    <property type="entry name" value="ACP"/>
</dbReference>
<comment type="function">
    <text evidence="15">Carrier of the growing fatty acid chain in fatty acid biosynthesis.</text>
</comment>
<keyword evidence="9" id="KW-0809">Transit peptide</keyword>
<comment type="similarity">
    <text evidence="3">Belongs to the acyl carrier protein (ACP) family.</text>
</comment>
<dbReference type="Gene3D" id="1.25.40.20">
    <property type="entry name" value="Ankyrin repeat-containing domain"/>
    <property type="match status" value="1"/>
</dbReference>
<evidence type="ECO:0000256" key="15">
    <source>
        <dbReference type="RuleBase" id="RU000722"/>
    </source>
</evidence>
<dbReference type="Pfam" id="PF00550">
    <property type="entry name" value="PP-binding"/>
    <property type="match status" value="1"/>
</dbReference>
<keyword evidence="6 15" id="KW-0444">Lipid biosynthesis</keyword>
<dbReference type="NCBIfam" id="NF002148">
    <property type="entry name" value="PRK00982.1-2"/>
    <property type="match status" value="1"/>
</dbReference>
<dbReference type="PANTHER" id="PTHR20863">
    <property type="entry name" value="ACYL CARRIER PROTEIN"/>
    <property type="match status" value="1"/>
</dbReference>
<dbReference type="FunFam" id="1.10.1200.10:FF:000003">
    <property type="entry name" value="Acyl carrier protein"/>
    <property type="match status" value="1"/>
</dbReference>
<dbReference type="GO" id="GO:0000035">
    <property type="term" value="F:acyl binding"/>
    <property type="evidence" value="ECO:0007669"/>
    <property type="project" value="TreeGrafter"/>
</dbReference>
<accession>A0A1I8IS19</accession>
<dbReference type="Proteomes" id="UP000095280">
    <property type="component" value="Unplaced"/>
</dbReference>
<evidence type="ECO:0000256" key="9">
    <source>
        <dbReference type="ARBA" id="ARBA00022946"/>
    </source>
</evidence>
<evidence type="ECO:0000256" key="13">
    <source>
        <dbReference type="ARBA" id="ARBA00023160"/>
    </source>
</evidence>
<dbReference type="SMART" id="SM00248">
    <property type="entry name" value="ANK"/>
    <property type="match status" value="3"/>
</dbReference>
<evidence type="ECO:0000256" key="6">
    <source>
        <dbReference type="ARBA" id="ARBA00022516"/>
    </source>
</evidence>
<organism evidence="17 18">
    <name type="scientific">Macrostomum lignano</name>
    <dbReference type="NCBI Taxonomy" id="282301"/>
    <lineage>
        <taxon>Eukaryota</taxon>
        <taxon>Metazoa</taxon>
        <taxon>Spiralia</taxon>
        <taxon>Lophotrochozoa</taxon>
        <taxon>Platyhelminthes</taxon>
        <taxon>Rhabditophora</taxon>
        <taxon>Macrostomorpha</taxon>
        <taxon>Macrostomida</taxon>
        <taxon>Macrostomidae</taxon>
        <taxon>Macrostomum</taxon>
    </lineage>
</organism>
<dbReference type="Pfam" id="PF12796">
    <property type="entry name" value="Ank_2"/>
    <property type="match status" value="1"/>
</dbReference>
<evidence type="ECO:0000256" key="11">
    <source>
        <dbReference type="ARBA" id="ARBA00023098"/>
    </source>
</evidence>
<keyword evidence="11" id="KW-0443">Lipid metabolism</keyword>
<keyword evidence="5 15" id="KW-0596">Phosphopantetheine</keyword>
<evidence type="ECO:0000256" key="8">
    <source>
        <dbReference type="ARBA" id="ARBA00022832"/>
    </source>
</evidence>
<evidence type="ECO:0000256" key="14">
    <source>
        <dbReference type="PROSITE-ProRule" id="PRU00023"/>
    </source>
</evidence>
<feature type="domain" description="Carrier" evidence="16">
    <location>
        <begin position="83"/>
        <end position="158"/>
    </location>
</feature>
<dbReference type="PROSITE" id="PS50297">
    <property type="entry name" value="ANK_REP_REGION"/>
    <property type="match status" value="2"/>
</dbReference>
<proteinExistence type="inferred from homology"/>
<keyword evidence="7" id="KW-0597">Phosphoprotein</keyword>
<evidence type="ECO:0000256" key="5">
    <source>
        <dbReference type="ARBA" id="ARBA00022450"/>
    </source>
</evidence>
<feature type="repeat" description="ANK" evidence="14">
    <location>
        <begin position="260"/>
        <end position="292"/>
    </location>
</feature>
<feature type="repeat" description="ANK" evidence="14">
    <location>
        <begin position="293"/>
        <end position="325"/>
    </location>
</feature>
<keyword evidence="12" id="KW-0496">Mitochondrion</keyword>
<dbReference type="PANTHER" id="PTHR20863:SF28">
    <property type="entry name" value="ACYL CARRIER PROTEIN, MITOCHONDRIAL"/>
    <property type="match status" value="1"/>
</dbReference>
<evidence type="ECO:0000256" key="4">
    <source>
        <dbReference type="ARBA" id="ARBA00022448"/>
    </source>
</evidence>
<keyword evidence="14" id="KW-0040">ANK repeat</keyword>
<keyword evidence="4" id="KW-0813">Transport</keyword>
<reference evidence="18" key="1">
    <citation type="submission" date="2016-11" db="UniProtKB">
        <authorList>
            <consortium name="WormBaseParasite"/>
        </authorList>
    </citation>
    <scope>IDENTIFICATION</scope>
</reference>
<dbReference type="InterPro" id="IPR036770">
    <property type="entry name" value="Ankyrin_rpt-contain_sf"/>
</dbReference>
<protein>
    <recommendedName>
        <fullName evidence="15">Acyl carrier protein</fullName>
    </recommendedName>
</protein>
<keyword evidence="17" id="KW-1185">Reference proteome</keyword>
<dbReference type="GO" id="GO:0000036">
    <property type="term" value="F:acyl carrier activity"/>
    <property type="evidence" value="ECO:0007669"/>
    <property type="project" value="TreeGrafter"/>
</dbReference>
<evidence type="ECO:0000256" key="3">
    <source>
        <dbReference type="ARBA" id="ARBA00010930"/>
    </source>
</evidence>
<comment type="pathway">
    <text evidence="2">Lipid metabolism; fatty acid biosynthesis.</text>
</comment>
<dbReference type="PRINTS" id="PR01415">
    <property type="entry name" value="ANKYRIN"/>
</dbReference>
<sequence length="390" mass="42596">MNFLIRTPRFSSHFYRTSQVLMQQKLKPMHTSSMFFSSQMTSPISSMHLKSYGMTAAPTNILSALGTIAPHRCYGHGVEMTRHMLNERVLLVLRLFDKINPDKLTLESQFAKDLGLDSLDHVELIMAVEDEFGFEIPDQDAERLRSPEDIVQYLCDKLDLAASHGHQRTSQDSGEDADRELAAAVAAAKAASPGMFVSRWEDDAEGVEEWTEAEIEADPAKQLITAAENGRLDEVTRLVPLPDPPTAEPPSPLLAAADSDGYRALHRAAYNGHVGICRHLLMCGADVSAGSGQGWTALHSAAFWNQTAVVALLLRAGADPNAATESGQTPLHLCLGENRDPATAQLLLLHPRLDPSAVNSSGETALTVAKRCTPYAHLLAFLEPETRRLN</sequence>
<evidence type="ECO:0000256" key="7">
    <source>
        <dbReference type="ARBA" id="ARBA00022553"/>
    </source>
</evidence>
<evidence type="ECO:0000313" key="18">
    <source>
        <dbReference type="WBParaSite" id="maker-uti_cns_0016200-snap-gene-0.2-mRNA-1"/>
    </source>
</evidence>
<evidence type="ECO:0000313" key="17">
    <source>
        <dbReference type="Proteomes" id="UP000095280"/>
    </source>
</evidence>
<dbReference type="PROSITE" id="PS50075">
    <property type="entry name" value="CARRIER"/>
    <property type="match status" value="1"/>
</dbReference>